<dbReference type="PANTHER" id="PTHR21661:SF35">
    <property type="entry name" value="EPOXIDE HYDROLASE"/>
    <property type="match status" value="1"/>
</dbReference>
<dbReference type="EMBL" id="JAFFHA010000007">
    <property type="protein sequence ID" value="KAK4652550.1"/>
    <property type="molecule type" value="Genomic_DNA"/>
</dbReference>
<dbReference type="GeneID" id="87910548"/>
<keyword evidence="3" id="KW-0378">Hydrolase</keyword>
<name>A0ABR0G9W8_9PEZI</name>
<feature type="chain" id="PRO_5045481647" description="Epoxide hydrolase N-terminal domain-containing protein" evidence="4">
    <location>
        <begin position="23"/>
        <end position="434"/>
    </location>
</feature>
<protein>
    <recommendedName>
        <fullName evidence="5">Epoxide hydrolase N-terminal domain-containing protein</fullName>
    </recommendedName>
</protein>
<evidence type="ECO:0000256" key="2">
    <source>
        <dbReference type="ARBA" id="ARBA00022797"/>
    </source>
</evidence>
<reference evidence="6 7" key="1">
    <citation type="journal article" date="2023" name="bioRxiv">
        <title>High-quality genome assemblies of four members of thePodospora anserinaspecies complex.</title>
        <authorList>
            <person name="Ament-Velasquez S.L."/>
            <person name="Vogan A.A."/>
            <person name="Wallerman O."/>
            <person name="Hartmann F."/>
            <person name="Gautier V."/>
            <person name="Silar P."/>
            <person name="Giraud T."/>
            <person name="Johannesson H."/>
        </authorList>
    </citation>
    <scope>NUCLEOTIDE SEQUENCE [LARGE SCALE GENOMIC DNA]</scope>
    <source>
        <strain evidence="6 7">CBS 415.72m</strain>
    </source>
</reference>
<keyword evidence="7" id="KW-1185">Reference proteome</keyword>
<comment type="caution">
    <text evidence="6">The sequence shown here is derived from an EMBL/GenBank/DDBJ whole genome shotgun (WGS) entry which is preliminary data.</text>
</comment>
<keyword evidence="2" id="KW-0058">Aromatic hydrocarbons catabolism</keyword>
<dbReference type="Proteomes" id="UP001323405">
    <property type="component" value="Unassembled WGS sequence"/>
</dbReference>
<dbReference type="InterPro" id="IPR010497">
    <property type="entry name" value="Epoxide_hydro_N"/>
</dbReference>
<accession>A0ABR0G9W8</accession>
<evidence type="ECO:0000313" key="6">
    <source>
        <dbReference type="EMBL" id="KAK4652550.1"/>
    </source>
</evidence>
<proteinExistence type="inferred from homology"/>
<evidence type="ECO:0000256" key="1">
    <source>
        <dbReference type="ARBA" id="ARBA00010088"/>
    </source>
</evidence>
<feature type="signal peptide" evidence="4">
    <location>
        <begin position="1"/>
        <end position="22"/>
    </location>
</feature>
<keyword evidence="4" id="KW-0732">Signal</keyword>
<dbReference type="RefSeq" id="XP_062741525.1">
    <property type="nucleotide sequence ID" value="XM_062890641.1"/>
</dbReference>
<dbReference type="Gene3D" id="3.40.50.1820">
    <property type="entry name" value="alpha/beta hydrolase"/>
    <property type="match status" value="1"/>
</dbReference>
<sequence>MMLLRLVTLATSLLGLVTPALTIPSPAAPFKVKPFRVNLSKNVPHMLDLIRSTQLPAKPQYPGIGSSFGIDLDALKALKQEWLHDFDWEREQASINKFHHYAVTIEGLQIHFIHEKSKDPNAIPLLLCHGWPGSFLEFLPIIKDLTQQARTSTGRNVSFDIIIPSLPGFAFSSSPPQKWTLDDTARVYNTLMTKVLGYETYAVHGTAHGVAISFTLYDEFNATARAAHLVFMFFHPTTPEEISARNISLSPLEQFELQRSVEWGVNGMGYFVMQTTKPNTVGLALHDNPVGQLAWIGDKYIDCRVALTQAAGTSLTFFTGSDPRAGTAPSILTTNELLRCVSLYYLTGTFRSSIYIYAQDPGAFERVPRRARTDAPLLVSFFKYNTAFWPREVIAMVGNLTEYRNHDFGGTFAGLDNPPALIEDLREIGTDWQY</sequence>
<dbReference type="InterPro" id="IPR029058">
    <property type="entry name" value="AB_hydrolase_fold"/>
</dbReference>
<dbReference type="InterPro" id="IPR016292">
    <property type="entry name" value="Epoxide_hydrolase"/>
</dbReference>
<dbReference type="Pfam" id="PF06441">
    <property type="entry name" value="EHN"/>
    <property type="match status" value="1"/>
</dbReference>
<comment type="similarity">
    <text evidence="1">Belongs to the peptidase S33 family.</text>
</comment>
<gene>
    <name evidence="6" type="ORF">QC762_502150</name>
</gene>
<feature type="domain" description="Epoxide hydrolase N-terminal" evidence="5">
    <location>
        <begin position="32"/>
        <end position="138"/>
    </location>
</feature>
<dbReference type="PANTHER" id="PTHR21661">
    <property type="entry name" value="EPOXIDE HYDROLASE 1-RELATED"/>
    <property type="match status" value="1"/>
</dbReference>
<dbReference type="SUPFAM" id="SSF53474">
    <property type="entry name" value="alpha/beta-Hydrolases"/>
    <property type="match status" value="1"/>
</dbReference>
<evidence type="ECO:0000313" key="7">
    <source>
        <dbReference type="Proteomes" id="UP001323405"/>
    </source>
</evidence>
<organism evidence="6 7">
    <name type="scientific">Podospora pseudocomata</name>
    <dbReference type="NCBI Taxonomy" id="2093779"/>
    <lineage>
        <taxon>Eukaryota</taxon>
        <taxon>Fungi</taxon>
        <taxon>Dikarya</taxon>
        <taxon>Ascomycota</taxon>
        <taxon>Pezizomycotina</taxon>
        <taxon>Sordariomycetes</taxon>
        <taxon>Sordariomycetidae</taxon>
        <taxon>Sordariales</taxon>
        <taxon>Podosporaceae</taxon>
        <taxon>Podospora</taxon>
    </lineage>
</organism>
<evidence type="ECO:0000256" key="4">
    <source>
        <dbReference type="SAM" id="SignalP"/>
    </source>
</evidence>
<dbReference type="PIRSF" id="PIRSF001112">
    <property type="entry name" value="Epoxide_hydrolase"/>
    <property type="match status" value="1"/>
</dbReference>
<evidence type="ECO:0000259" key="5">
    <source>
        <dbReference type="Pfam" id="PF06441"/>
    </source>
</evidence>
<evidence type="ECO:0000256" key="3">
    <source>
        <dbReference type="ARBA" id="ARBA00022801"/>
    </source>
</evidence>